<feature type="non-terminal residue" evidence="4">
    <location>
        <position position="32"/>
    </location>
</feature>
<evidence type="ECO:0000313" key="3">
    <source>
        <dbReference type="EMBL" id="ETL98933.1"/>
    </source>
</evidence>
<dbReference type="EMBL" id="KI678442">
    <property type="protein sequence ID" value="ETL98933.1"/>
    <property type="molecule type" value="Genomic_DNA"/>
</dbReference>
<feature type="non-terminal residue" evidence="4">
    <location>
        <position position="1"/>
    </location>
</feature>
<organism evidence="4">
    <name type="scientific">Phytophthora nicotianae</name>
    <name type="common">Potato buckeye rot agent</name>
    <name type="synonym">Phytophthora parasitica</name>
    <dbReference type="NCBI Taxonomy" id="4792"/>
    <lineage>
        <taxon>Eukaryota</taxon>
        <taxon>Sar</taxon>
        <taxon>Stramenopiles</taxon>
        <taxon>Oomycota</taxon>
        <taxon>Peronosporomycetes</taxon>
        <taxon>Peronosporales</taxon>
        <taxon>Peronosporaceae</taxon>
        <taxon>Phytophthora</taxon>
    </lineage>
</organism>
<accession>W2LNA9</accession>
<dbReference type="Proteomes" id="UP000053864">
    <property type="component" value="Unassembled WGS sequence"/>
</dbReference>
<gene>
    <name evidence="2" type="ORF">L916_04209</name>
    <name evidence="1" type="ORF">L916_04211</name>
    <name evidence="4" type="ORF">L917_04093</name>
    <name evidence="3" type="ORF">L917_04094</name>
</gene>
<dbReference type="EMBL" id="KI678441">
    <property type="protein sequence ID" value="ETL98937.1"/>
    <property type="molecule type" value="Genomic_DNA"/>
</dbReference>
<proteinExistence type="predicted"/>
<dbReference type="AlphaFoldDB" id="W2LNA9"/>
<dbReference type="EMBL" id="KI671695">
    <property type="protein sequence ID" value="ETL45759.1"/>
    <property type="molecule type" value="Genomic_DNA"/>
</dbReference>
<dbReference type="Proteomes" id="UP000054423">
    <property type="component" value="Unassembled WGS sequence"/>
</dbReference>
<dbReference type="EMBL" id="KI671694">
    <property type="protein sequence ID" value="ETL45762.1"/>
    <property type="molecule type" value="Genomic_DNA"/>
</dbReference>
<evidence type="ECO:0000313" key="2">
    <source>
        <dbReference type="EMBL" id="ETL45762.1"/>
    </source>
</evidence>
<name>W2LNA9_PHYNI</name>
<evidence type="ECO:0000313" key="5">
    <source>
        <dbReference type="Proteomes" id="UP000053864"/>
    </source>
</evidence>
<sequence length="32" mass="3422">PVTVSGKAAIEFKPQLYTPSNVCVPYAAEMLP</sequence>
<reference evidence="1 5" key="2">
    <citation type="submission" date="2013-11" db="EMBL/GenBank/DDBJ databases">
        <title>The Genome Sequence of Phytophthora parasitica CJ05E6.</title>
        <authorList>
            <consortium name="The Broad Institute Genomics Platform"/>
            <person name="Russ C."/>
            <person name="Tyler B."/>
            <person name="Panabieres F."/>
            <person name="Shan W."/>
            <person name="Tripathy S."/>
            <person name="Grunwald N."/>
            <person name="Machado M."/>
            <person name="Johnson C.S."/>
            <person name="Arredondo F."/>
            <person name="Hong C."/>
            <person name="Coffey M."/>
            <person name="Young S.K."/>
            <person name="Zeng Q."/>
            <person name="Gargeya S."/>
            <person name="Fitzgerald M."/>
            <person name="Abouelleil A."/>
            <person name="Alvarado L."/>
            <person name="Chapman S.B."/>
            <person name="Gainer-Dewar J."/>
            <person name="Goldberg J."/>
            <person name="Griggs A."/>
            <person name="Gujja S."/>
            <person name="Hansen M."/>
            <person name="Howarth C."/>
            <person name="Imamovic A."/>
            <person name="Ireland A."/>
            <person name="Larimer J."/>
            <person name="McCowan C."/>
            <person name="Murphy C."/>
            <person name="Pearson M."/>
            <person name="Poon T.W."/>
            <person name="Priest M."/>
            <person name="Roberts A."/>
            <person name="Saif S."/>
            <person name="Shea T."/>
            <person name="Sykes S."/>
            <person name="Wortman J."/>
            <person name="Nusbaum C."/>
            <person name="Birren B."/>
        </authorList>
    </citation>
    <scope>NUCLEOTIDE SEQUENCE [LARGE SCALE GENOMIC DNA]</scope>
    <source>
        <strain evidence="1 5">CJ05E6</strain>
    </source>
</reference>
<evidence type="ECO:0000313" key="4">
    <source>
        <dbReference type="EMBL" id="ETL98937.1"/>
    </source>
</evidence>
<reference evidence="4" key="1">
    <citation type="submission" date="2013-11" db="EMBL/GenBank/DDBJ databases">
        <title>The Genome Sequence of Phytophthora parasitica CHvinca01.</title>
        <authorList>
            <consortium name="The Broad Institute Genomics Platform"/>
            <person name="Russ C."/>
            <person name="Tyler B."/>
            <person name="Panabieres F."/>
            <person name="Shan W."/>
            <person name="Tripathy S."/>
            <person name="Grunwald N."/>
            <person name="Machado M."/>
            <person name="Johnson C.S."/>
            <person name="Arredondo F."/>
            <person name="Hong C."/>
            <person name="Coffey M."/>
            <person name="Young S.K."/>
            <person name="Zeng Q."/>
            <person name="Gargeya S."/>
            <person name="Fitzgerald M."/>
            <person name="Abouelleil A."/>
            <person name="Alvarado L."/>
            <person name="Chapman S.B."/>
            <person name="Gainer-Dewar J."/>
            <person name="Goldberg J."/>
            <person name="Griggs A."/>
            <person name="Gujja S."/>
            <person name="Hansen M."/>
            <person name="Howarth C."/>
            <person name="Imamovic A."/>
            <person name="Ireland A."/>
            <person name="Larimer J."/>
            <person name="McCowan C."/>
            <person name="Murphy C."/>
            <person name="Pearson M."/>
            <person name="Poon T.W."/>
            <person name="Priest M."/>
            <person name="Roberts A."/>
            <person name="Saif S."/>
            <person name="Shea T."/>
            <person name="Sykes S."/>
            <person name="Wortman J."/>
            <person name="Nusbaum C."/>
            <person name="Birren B."/>
        </authorList>
    </citation>
    <scope>NUCLEOTIDE SEQUENCE [LARGE SCALE GENOMIC DNA]</scope>
    <source>
        <strain evidence="4">CHvinca01</strain>
    </source>
</reference>
<evidence type="ECO:0000313" key="1">
    <source>
        <dbReference type="EMBL" id="ETL45759.1"/>
    </source>
</evidence>
<protein>
    <submittedName>
        <fullName evidence="4">Uncharacterized protein</fullName>
    </submittedName>
</protein>